<dbReference type="VEuPathDB" id="ToxoDB:EAH_00008140"/>
<keyword evidence="2" id="KW-0812">Transmembrane</keyword>
<feature type="transmembrane region" description="Helical" evidence="2">
    <location>
        <begin position="138"/>
        <end position="157"/>
    </location>
</feature>
<feature type="transmembrane region" description="Helical" evidence="2">
    <location>
        <begin position="504"/>
        <end position="527"/>
    </location>
</feature>
<evidence type="ECO:0000256" key="2">
    <source>
        <dbReference type="SAM" id="Phobius"/>
    </source>
</evidence>
<proteinExistence type="predicted"/>
<evidence type="ECO:0000256" key="1">
    <source>
        <dbReference type="SAM" id="MobiDB-lite"/>
    </source>
</evidence>
<gene>
    <name evidence="4" type="ORF">EAH_00008140</name>
</gene>
<dbReference type="CDD" id="cd06257">
    <property type="entry name" value="DnaJ"/>
    <property type="match status" value="1"/>
</dbReference>
<dbReference type="RefSeq" id="XP_013251169.1">
    <property type="nucleotide sequence ID" value="XM_013395715.1"/>
</dbReference>
<reference evidence="4" key="2">
    <citation type="submission" date="2013-10" db="EMBL/GenBank/DDBJ databases">
        <authorList>
            <person name="Aslett M."/>
        </authorList>
    </citation>
    <scope>NUCLEOTIDE SEQUENCE [LARGE SCALE GENOMIC DNA]</scope>
    <source>
        <strain evidence="4">Houghton</strain>
    </source>
</reference>
<evidence type="ECO:0000313" key="5">
    <source>
        <dbReference type="Proteomes" id="UP000018050"/>
    </source>
</evidence>
<dbReference type="OMA" id="CERMRSS"/>
<sequence length="851" mass="91240">MEEDALPEQQPGAGSSRYCSNDVSGSSQSNCRSAALPSESSVRLPSSSSSKTANSREAISSGDGSSSNSSSSGNVETTNCSKSAGSSSTKSSVCAAASTDADASSLEAAGAHSCSRSSSSVPPLSTYICSPFTSLYRWFLRISIVYKFLIGGIWGFPGTANVFLLPQQLLRLFTLGGCGLLLLQDVVSGLRQTYTQLLRQKQQDWVQRMLLLLQHTEQHNTNEVLCSERQRLLQLVSAMRRCLAATASCDVPGQARPAAADAGTAAAEAKAEAAATEASIPHETDAAAQLAVAGDVQLAAVVFGAPREVVAAACDAAHLLHAEATQQHTLQQKRRGRTTAGAVAAVFVAAAAFIWGAVKRLVVFVCCVLLLHLCIDIPAAASAAAAATANTQLSPWWLLLLHAVARGCFAASLMNQHASSYLGLTHCRSLARSSTRSSSKNSSSDSSKSSRGIGFVPKPLNIHLRLFFAFCVPVLCSLAANAVAAVAAGSAAETAELQWSWRGLLLLPLALLQAALQLVLPFGYFAVLPLQRQRSEAAELLLLLQQQQQQLNWSMLPETEVLQEYFAAGTLLTTAAAAAACCSSPPALWVARIRLESAAAAAAAAQLLGLRTERLQQQHFCGRLRSKCQWAKASVFLLFSRLPWEIAGCLRRLFVFGLGLSWLLLLLHAFLNTPLLQQSGEAELQTPLQLLQQQLQHQEGWEGLQQTWQEILQLQRDLGAQLQGKSYAESLEWVLLQLQLGWEEYVRTSSKQTDDLLRARELFGLSEDASAAAIKQRYRQLAKLHHPDRATFNSCSSSNNNSSSSRGSEAVGCVCVEGAAKGGQLQCTSRQEAMQQINLAYELLLQQAAER</sequence>
<feature type="transmembrane region" description="Helical" evidence="2">
    <location>
        <begin position="338"/>
        <end position="355"/>
    </location>
</feature>
<dbReference type="InterPro" id="IPR001623">
    <property type="entry name" value="DnaJ_domain"/>
</dbReference>
<dbReference type="PROSITE" id="PS50076">
    <property type="entry name" value="DNAJ_2"/>
    <property type="match status" value="1"/>
</dbReference>
<organism evidence="4 5">
    <name type="scientific">Eimeria acervulina</name>
    <name type="common">Coccidian parasite</name>
    <dbReference type="NCBI Taxonomy" id="5801"/>
    <lineage>
        <taxon>Eukaryota</taxon>
        <taxon>Sar</taxon>
        <taxon>Alveolata</taxon>
        <taxon>Apicomplexa</taxon>
        <taxon>Conoidasida</taxon>
        <taxon>Coccidia</taxon>
        <taxon>Eucoccidiorida</taxon>
        <taxon>Eimeriorina</taxon>
        <taxon>Eimeriidae</taxon>
        <taxon>Eimeria</taxon>
    </lineage>
</organism>
<keyword evidence="2" id="KW-1133">Transmembrane helix</keyword>
<accession>U6GJ64</accession>
<dbReference type="OrthoDB" id="348107at2759"/>
<dbReference type="EMBL" id="HG670896">
    <property type="protein sequence ID" value="CDI78629.1"/>
    <property type="molecule type" value="Genomic_DNA"/>
</dbReference>
<protein>
    <recommendedName>
        <fullName evidence="3">J domain-containing protein</fullName>
    </recommendedName>
</protein>
<dbReference type="SMART" id="SM00271">
    <property type="entry name" value="DnaJ"/>
    <property type="match status" value="1"/>
</dbReference>
<evidence type="ECO:0000313" key="4">
    <source>
        <dbReference type="EMBL" id="CDI78629.1"/>
    </source>
</evidence>
<feature type="compositionally biased region" description="Low complexity" evidence="1">
    <location>
        <begin position="60"/>
        <end position="89"/>
    </location>
</feature>
<feature type="transmembrane region" description="Helical" evidence="2">
    <location>
        <begin position="466"/>
        <end position="492"/>
    </location>
</feature>
<evidence type="ECO:0000259" key="3">
    <source>
        <dbReference type="PROSITE" id="PS50076"/>
    </source>
</evidence>
<dbReference type="SUPFAM" id="SSF46565">
    <property type="entry name" value="Chaperone J-domain"/>
    <property type="match status" value="1"/>
</dbReference>
<feature type="transmembrane region" description="Helical" evidence="2">
    <location>
        <begin position="361"/>
        <end position="384"/>
    </location>
</feature>
<dbReference type="PRINTS" id="PR00625">
    <property type="entry name" value="JDOMAIN"/>
</dbReference>
<reference evidence="4" key="1">
    <citation type="submission" date="2013-10" db="EMBL/GenBank/DDBJ databases">
        <title>Genomic analysis of the causative agents of coccidiosis in chickens.</title>
        <authorList>
            <person name="Reid A.J."/>
            <person name="Blake D."/>
            <person name="Billington K."/>
            <person name="Browne H."/>
            <person name="Dunn M."/>
            <person name="Hung S."/>
            <person name="Kawahara F."/>
            <person name="Miranda-Saavedra D."/>
            <person name="Mourier T."/>
            <person name="Nagra H."/>
            <person name="Otto T.D."/>
            <person name="Rawlings N."/>
            <person name="Sanchez A."/>
            <person name="Sanders M."/>
            <person name="Subramaniam C."/>
            <person name="Tay Y."/>
            <person name="Dear P."/>
            <person name="Doerig C."/>
            <person name="Gruber A."/>
            <person name="Parkinson J."/>
            <person name="Shirley M."/>
            <person name="Wan K.L."/>
            <person name="Berriman M."/>
            <person name="Tomley F."/>
            <person name="Pain A."/>
        </authorList>
    </citation>
    <scope>NUCLEOTIDE SEQUENCE [LARGE SCALE GENOMIC DNA]</scope>
    <source>
        <strain evidence="4">Houghton</strain>
    </source>
</reference>
<dbReference type="Gene3D" id="1.10.287.110">
    <property type="entry name" value="DnaJ domain"/>
    <property type="match status" value="1"/>
</dbReference>
<keyword evidence="2" id="KW-0472">Membrane</keyword>
<feature type="domain" description="J" evidence="3">
    <location>
        <begin position="758"/>
        <end position="851"/>
    </location>
</feature>
<dbReference type="GeneID" id="25268884"/>
<feature type="transmembrane region" description="Helical" evidence="2">
    <location>
        <begin position="653"/>
        <end position="671"/>
    </location>
</feature>
<dbReference type="Proteomes" id="UP000018050">
    <property type="component" value="Unassembled WGS sequence"/>
</dbReference>
<dbReference type="AlphaFoldDB" id="U6GJ64"/>
<feature type="compositionally biased region" description="Low complexity" evidence="1">
    <location>
        <begin position="38"/>
        <end position="50"/>
    </location>
</feature>
<dbReference type="InterPro" id="IPR036869">
    <property type="entry name" value="J_dom_sf"/>
</dbReference>
<keyword evidence="5" id="KW-1185">Reference proteome</keyword>
<name>U6GJ64_EIMAC</name>
<feature type="region of interest" description="Disordered" evidence="1">
    <location>
        <begin position="1"/>
        <end position="89"/>
    </location>
</feature>
<feature type="compositionally biased region" description="Polar residues" evidence="1">
    <location>
        <begin position="17"/>
        <end position="32"/>
    </location>
</feature>